<dbReference type="Gene3D" id="3.30.450.40">
    <property type="match status" value="1"/>
</dbReference>
<dbReference type="SMART" id="SM00091">
    <property type="entry name" value="PAS"/>
    <property type="match status" value="3"/>
</dbReference>
<dbReference type="InterPro" id="IPR001789">
    <property type="entry name" value="Sig_transdc_resp-reg_receiver"/>
</dbReference>
<sequence length="1095" mass="119354">MSSHALPATAPRKALPAGRAQALARLALATAQARGPRLFDHLVRELAATLDVPLVLLAVAADGPGLLRTLAVSLDHKLHPNFKFPAAALDQRGPDSFFAGERMAIAWALPLADSTGQPLGVVAAMDRRQPPAVEAGTVQSLLEVVAARAAAEIERARTDETLRAVALGVSESRSGSVFEGLVRLLATILQVDVAFIAQPDATVEGGMRMLAMSCGGQVHQDIPYPLAGTPCATVLGQCFRAYPSGVQALFPDSKDLRQLGSEGYAGHPLAGPDGKALGLVAVASRRPLAQLERVKATLKIFAVRAAAEVERLRADQAQKQAVEDLSQREEQYRAIFESSLDGLFLWDEEPKVVDVNPAGAALYGHAREEIVGNTYPSYMPEQYVRGRLEMVRRALAGESTHLETRVLRPNGTGFEADLRVIPFQHRGRPHALAVVRDISERRQRERELQHSEEQYRVIFNASVDAMVLRAADFSIVDVNATYEAWSGYARAEVIGLDRIVANPQDARATIRALHEEALAGATVRLETQLLHRNGTRRELELRGVPTLHRGRPHVLYIGRDITQAKQAERAQHDSEQQYRAIFDASADGLVLRDADRRAVEVNPAYLAMTGYAREEVLAADGMLAQLDPALRARLRVGHRLALAGKELRFEISSVRKDGSILHAEVQGTAVTYRGQPHVLYAVRDSTARVAAEQRRAELERQLRQAQKMEAIGQLTGGLAHDFNNILTSVLGYIQMAQERPPAAQDQELVRDLAQARLAAERAREHVAQLLAFSRPRHGERKLLAPAQVTAQVLQLLRPNLPSSIAVESEADDEETATPPPVLADPVQFEQALLNLCLNARDAIGEQGTIRLRIVHAPAWGHCASCSAQLDGGRWVGFEVEDDGRGMSQDVVDRMFEPFFTTKEVGRGTGMGLAMVHGILHDHGGHIQVRTEPGHGSLFRVLLPAATEQPSSKARGAPATVAAASPARLRGRVLLVEDEPIVSGFMQDLLRSWGLDVVLECDPKSAARRLATADERFELLLTDQTMPGMTGLALARQARRERPRLPVLLYTGNAFDITQQDLDDCGVASLLRKPIDPATLRPLLGRLLEQGARPLA</sequence>
<dbReference type="InterPro" id="IPR013767">
    <property type="entry name" value="PAS_fold"/>
</dbReference>
<feature type="domain" description="PAS" evidence="12">
    <location>
        <begin position="328"/>
        <end position="398"/>
    </location>
</feature>
<dbReference type="Pfam" id="PF08448">
    <property type="entry name" value="PAS_4"/>
    <property type="match status" value="2"/>
</dbReference>
<feature type="domain" description="PAS" evidence="12">
    <location>
        <begin position="451"/>
        <end position="521"/>
    </location>
</feature>
<dbReference type="Pfam" id="PF00989">
    <property type="entry name" value="PAS"/>
    <property type="match status" value="1"/>
</dbReference>
<dbReference type="PRINTS" id="PR00344">
    <property type="entry name" value="BCTRLSENSOR"/>
</dbReference>
<dbReference type="Gene3D" id="3.30.450.20">
    <property type="entry name" value="PAS domain"/>
    <property type="match status" value="3"/>
</dbReference>
<dbReference type="InterPro" id="IPR013656">
    <property type="entry name" value="PAS_4"/>
</dbReference>
<evidence type="ECO:0000256" key="9">
    <source>
        <dbReference type="PROSITE-ProRule" id="PRU00169"/>
    </source>
</evidence>
<dbReference type="SUPFAM" id="SSF47384">
    <property type="entry name" value="Homodimeric domain of signal transducing histidine kinase"/>
    <property type="match status" value="1"/>
</dbReference>
<dbReference type="EC" id="2.7.13.3" evidence="2"/>
<dbReference type="InterPro" id="IPR003661">
    <property type="entry name" value="HisK_dim/P_dom"/>
</dbReference>
<dbReference type="PANTHER" id="PTHR43065">
    <property type="entry name" value="SENSOR HISTIDINE KINASE"/>
    <property type="match status" value="1"/>
</dbReference>
<dbReference type="PROSITE" id="PS50109">
    <property type="entry name" value="HIS_KIN"/>
    <property type="match status" value="1"/>
</dbReference>
<evidence type="ECO:0000259" key="13">
    <source>
        <dbReference type="PROSITE" id="PS50113"/>
    </source>
</evidence>
<dbReference type="AlphaFoldDB" id="A0A6N8J1A0"/>
<dbReference type="SMART" id="SM00448">
    <property type="entry name" value="REC"/>
    <property type="match status" value="1"/>
</dbReference>
<dbReference type="Pfam" id="PF02518">
    <property type="entry name" value="HATPase_c"/>
    <property type="match status" value="1"/>
</dbReference>
<dbReference type="InterPro" id="IPR036097">
    <property type="entry name" value="HisK_dim/P_sf"/>
</dbReference>
<dbReference type="SUPFAM" id="SSF55874">
    <property type="entry name" value="ATPase domain of HSP90 chaperone/DNA topoisomerase II/histidine kinase"/>
    <property type="match status" value="1"/>
</dbReference>
<evidence type="ECO:0000256" key="6">
    <source>
        <dbReference type="ARBA" id="ARBA00022777"/>
    </source>
</evidence>
<dbReference type="InterPro" id="IPR000700">
    <property type="entry name" value="PAS-assoc_C"/>
</dbReference>
<dbReference type="Gene3D" id="1.10.287.130">
    <property type="match status" value="1"/>
</dbReference>
<dbReference type="NCBIfam" id="TIGR00229">
    <property type="entry name" value="sensory_box"/>
    <property type="match status" value="3"/>
</dbReference>
<evidence type="ECO:0000256" key="5">
    <source>
        <dbReference type="ARBA" id="ARBA00022741"/>
    </source>
</evidence>
<reference evidence="14 15" key="1">
    <citation type="submission" date="2019-12" db="EMBL/GenBank/DDBJ databases">
        <authorList>
            <person name="Huq M.A."/>
        </authorList>
    </citation>
    <scope>NUCLEOTIDE SEQUENCE [LARGE SCALE GENOMIC DNA]</scope>
    <source>
        <strain evidence="14 15">MAH-25</strain>
    </source>
</reference>
<keyword evidence="5" id="KW-0547">Nucleotide-binding</keyword>
<dbReference type="Gene3D" id="3.30.565.10">
    <property type="entry name" value="Histidine kinase-like ATPase, C-terminal domain"/>
    <property type="match status" value="1"/>
</dbReference>
<dbReference type="CDD" id="cd17546">
    <property type="entry name" value="REC_hyHK_CKI1_RcsC-like"/>
    <property type="match status" value="1"/>
</dbReference>
<dbReference type="SMART" id="SM00387">
    <property type="entry name" value="HATPase_c"/>
    <property type="match status" value="1"/>
</dbReference>
<dbReference type="PROSITE" id="PS50113">
    <property type="entry name" value="PAC"/>
    <property type="match status" value="2"/>
</dbReference>
<dbReference type="SMART" id="SM00086">
    <property type="entry name" value="PAC"/>
    <property type="match status" value="3"/>
</dbReference>
<evidence type="ECO:0000313" key="14">
    <source>
        <dbReference type="EMBL" id="MVQ32050.1"/>
    </source>
</evidence>
<dbReference type="Pfam" id="PF00072">
    <property type="entry name" value="Response_reg"/>
    <property type="match status" value="1"/>
</dbReference>
<dbReference type="InterPro" id="IPR011006">
    <property type="entry name" value="CheY-like_superfamily"/>
</dbReference>
<feature type="domain" description="PAS" evidence="12">
    <location>
        <begin position="574"/>
        <end position="645"/>
    </location>
</feature>
<dbReference type="GO" id="GO:0000155">
    <property type="term" value="F:phosphorelay sensor kinase activity"/>
    <property type="evidence" value="ECO:0007669"/>
    <property type="project" value="InterPro"/>
</dbReference>
<dbReference type="SUPFAM" id="SSF55781">
    <property type="entry name" value="GAF domain-like"/>
    <property type="match status" value="2"/>
</dbReference>
<evidence type="ECO:0000256" key="8">
    <source>
        <dbReference type="ARBA" id="ARBA00023012"/>
    </source>
</evidence>
<feature type="domain" description="PAC" evidence="13">
    <location>
        <begin position="400"/>
        <end position="450"/>
    </location>
</feature>
<keyword evidence="4" id="KW-0808">Transferase</keyword>
<accession>A0A6N8J1A0</accession>
<dbReference type="CDD" id="cd00082">
    <property type="entry name" value="HisKA"/>
    <property type="match status" value="1"/>
</dbReference>
<evidence type="ECO:0000256" key="7">
    <source>
        <dbReference type="ARBA" id="ARBA00022840"/>
    </source>
</evidence>
<dbReference type="InterPro" id="IPR036890">
    <property type="entry name" value="HATPase_C_sf"/>
</dbReference>
<dbReference type="InterPro" id="IPR000014">
    <property type="entry name" value="PAS"/>
</dbReference>
<keyword evidence="3 9" id="KW-0597">Phosphoprotein</keyword>
<feature type="modified residue" description="4-aspartylphosphate" evidence="9">
    <location>
        <position position="1022"/>
    </location>
</feature>
<dbReference type="Gene3D" id="3.40.50.2300">
    <property type="match status" value="1"/>
</dbReference>
<dbReference type="CDD" id="cd00130">
    <property type="entry name" value="PAS"/>
    <property type="match status" value="3"/>
</dbReference>
<comment type="caution">
    <text evidence="14">The sequence shown here is derived from an EMBL/GenBank/DDBJ whole genome shotgun (WGS) entry which is preliminary data.</text>
</comment>
<evidence type="ECO:0000256" key="1">
    <source>
        <dbReference type="ARBA" id="ARBA00000085"/>
    </source>
</evidence>
<dbReference type="InterPro" id="IPR005467">
    <property type="entry name" value="His_kinase_dom"/>
</dbReference>
<evidence type="ECO:0000256" key="4">
    <source>
        <dbReference type="ARBA" id="ARBA00022679"/>
    </source>
</evidence>
<feature type="domain" description="Histidine kinase" evidence="10">
    <location>
        <begin position="717"/>
        <end position="946"/>
    </location>
</feature>
<keyword evidence="7" id="KW-0067">ATP-binding</keyword>
<dbReference type="SUPFAM" id="SSF55785">
    <property type="entry name" value="PYP-like sensor domain (PAS domain)"/>
    <property type="match status" value="3"/>
</dbReference>
<dbReference type="PROSITE" id="PS50110">
    <property type="entry name" value="RESPONSE_REGULATORY"/>
    <property type="match status" value="1"/>
</dbReference>
<dbReference type="InterPro" id="IPR029016">
    <property type="entry name" value="GAF-like_dom_sf"/>
</dbReference>
<keyword evidence="8" id="KW-0902">Two-component regulatory system</keyword>
<dbReference type="Pfam" id="PF00512">
    <property type="entry name" value="HisKA"/>
    <property type="match status" value="1"/>
</dbReference>
<evidence type="ECO:0000259" key="11">
    <source>
        <dbReference type="PROSITE" id="PS50110"/>
    </source>
</evidence>
<dbReference type="InterPro" id="IPR035965">
    <property type="entry name" value="PAS-like_dom_sf"/>
</dbReference>
<evidence type="ECO:0000256" key="3">
    <source>
        <dbReference type="ARBA" id="ARBA00022553"/>
    </source>
</evidence>
<dbReference type="RefSeq" id="WP_157400043.1">
    <property type="nucleotide sequence ID" value="NZ_WSEL01000009.1"/>
</dbReference>
<dbReference type="GO" id="GO:0006355">
    <property type="term" value="P:regulation of DNA-templated transcription"/>
    <property type="evidence" value="ECO:0007669"/>
    <property type="project" value="InterPro"/>
</dbReference>
<organism evidence="14 15">
    <name type="scientific">Ramlibacter pinisoli</name>
    <dbReference type="NCBI Taxonomy" id="2682844"/>
    <lineage>
        <taxon>Bacteria</taxon>
        <taxon>Pseudomonadati</taxon>
        <taxon>Pseudomonadota</taxon>
        <taxon>Betaproteobacteria</taxon>
        <taxon>Burkholderiales</taxon>
        <taxon>Comamonadaceae</taxon>
        <taxon>Ramlibacter</taxon>
    </lineage>
</organism>
<dbReference type="SMART" id="SM00388">
    <property type="entry name" value="HisKA"/>
    <property type="match status" value="1"/>
</dbReference>
<name>A0A6N8J1A0_9BURK</name>
<dbReference type="GO" id="GO:0005524">
    <property type="term" value="F:ATP binding"/>
    <property type="evidence" value="ECO:0007669"/>
    <property type="project" value="UniProtKB-KW"/>
</dbReference>
<feature type="domain" description="Response regulatory" evidence="11">
    <location>
        <begin position="971"/>
        <end position="1087"/>
    </location>
</feature>
<dbReference type="Proteomes" id="UP000469385">
    <property type="component" value="Unassembled WGS sequence"/>
</dbReference>
<proteinExistence type="predicted"/>
<dbReference type="PROSITE" id="PS50112">
    <property type="entry name" value="PAS"/>
    <property type="match status" value="3"/>
</dbReference>
<dbReference type="InterPro" id="IPR003594">
    <property type="entry name" value="HATPase_dom"/>
</dbReference>
<evidence type="ECO:0000259" key="10">
    <source>
        <dbReference type="PROSITE" id="PS50109"/>
    </source>
</evidence>
<feature type="domain" description="PAC" evidence="13">
    <location>
        <begin position="523"/>
        <end position="573"/>
    </location>
</feature>
<dbReference type="InterPro" id="IPR001610">
    <property type="entry name" value="PAC"/>
</dbReference>
<gene>
    <name evidence="14" type="ORF">GON04_21500</name>
</gene>
<evidence type="ECO:0000259" key="12">
    <source>
        <dbReference type="PROSITE" id="PS50112"/>
    </source>
</evidence>
<keyword evidence="15" id="KW-1185">Reference proteome</keyword>
<dbReference type="PANTHER" id="PTHR43065:SF46">
    <property type="entry name" value="C4-DICARBOXYLATE TRANSPORT SENSOR PROTEIN DCTB"/>
    <property type="match status" value="1"/>
</dbReference>
<comment type="catalytic activity">
    <reaction evidence="1">
        <text>ATP + protein L-histidine = ADP + protein N-phospho-L-histidine.</text>
        <dbReference type="EC" id="2.7.13.3"/>
    </reaction>
</comment>
<dbReference type="InterPro" id="IPR004358">
    <property type="entry name" value="Sig_transdc_His_kin-like_C"/>
</dbReference>
<dbReference type="EMBL" id="WSEL01000009">
    <property type="protein sequence ID" value="MVQ32050.1"/>
    <property type="molecule type" value="Genomic_DNA"/>
</dbReference>
<evidence type="ECO:0000256" key="2">
    <source>
        <dbReference type="ARBA" id="ARBA00012438"/>
    </source>
</evidence>
<evidence type="ECO:0000313" key="15">
    <source>
        <dbReference type="Proteomes" id="UP000469385"/>
    </source>
</evidence>
<keyword evidence="6" id="KW-0418">Kinase</keyword>
<dbReference type="SUPFAM" id="SSF52172">
    <property type="entry name" value="CheY-like"/>
    <property type="match status" value="1"/>
</dbReference>
<protein>
    <recommendedName>
        <fullName evidence="2">histidine kinase</fullName>
        <ecNumber evidence="2">2.7.13.3</ecNumber>
    </recommendedName>
</protein>